<dbReference type="RefSeq" id="WP_119088489.1">
    <property type="nucleotide sequence ID" value="NZ_QXIS01000004.1"/>
</dbReference>
<dbReference type="GO" id="GO:0000036">
    <property type="term" value="F:acyl carrier activity"/>
    <property type="evidence" value="ECO:0007669"/>
    <property type="project" value="UniProtKB-UniRule"/>
</dbReference>
<dbReference type="GO" id="GO:0000035">
    <property type="term" value="F:acyl binding"/>
    <property type="evidence" value="ECO:0007669"/>
    <property type="project" value="TreeGrafter"/>
</dbReference>
<gene>
    <name evidence="7 11" type="primary">acpP</name>
    <name evidence="11" type="ORF">SMC7_00840</name>
</gene>
<dbReference type="GO" id="GO:0016020">
    <property type="term" value="C:membrane"/>
    <property type="evidence" value="ECO:0007669"/>
    <property type="project" value="GOC"/>
</dbReference>
<proteinExistence type="inferred from homology"/>
<dbReference type="InterPro" id="IPR003231">
    <property type="entry name" value="ACP"/>
</dbReference>
<evidence type="ECO:0000256" key="6">
    <source>
        <dbReference type="ARBA" id="ARBA00023160"/>
    </source>
</evidence>
<dbReference type="InterPro" id="IPR009081">
    <property type="entry name" value="PP-bd_ACP"/>
</dbReference>
<evidence type="ECO:0000256" key="1">
    <source>
        <dbReference type="ARBA" id="ARBA00022450"/>
    </source>
</evidence>
<comment type="PTM">
    <text evidence="9">4'-phosphopantetheine is transferred from CoA to a specific serine of apo-ACP by acpS.</text>
</comment>
<dbReference type="UniPathway" id="UPA00094"/>
<dbReference type="PANTHER" id="PTHR20863:SF76">
    <property type="entry name" value="CARRIER DOMAIN-CONTAINING PROTEIN"/>
    <property type="match status" value="1"/>
</dbReference>
<evidence type="ECO:0000256" key="2">
    <source>
        <dbReference type="ARBA" id="ARBA00022516"/>
    </source>
</evidence>
<dbReference type="EMBL" id="QXIS01000004">
    <property type="protein sequence ID" value="RIE06822.1"/>
    <property type="molecule type" value="Genomic_DNA"/>
</dbReference>
<dbReference type="PROSITE" id="PS50075">
    <property type="entry name" value="CARRIER"/>
    <property type="match status" value="1"/>
</dbReference>
<dbReference type="SUPFAM" id="SSF47336">
    <property type="entry name" value="ACP-like"/>
    <property type="match status" value="1"/>
</dbReference>
<evidence type="ECO:0000313" key="12">
    <source>
        <dbReference type="Proteomes" id="UP000266328"/>
    </source>
</evidence>
<sequence length="80" mass="8744">MTKEEIRSKVVEIAKEKLGVEESRVTDEAQYVKDLGADSLALVDITMALEDAFGTSIPDEDIEKIASVGQTVDYVMSHIA</sequence>
<keyword evidence="1 7" id="KW-0596">Phosphopantetheine</keyword>
<dbReference type="HAMAP" id="MF_01217">
    <property type="entry name" value="Acyl_carrier"/>
    <property type="match status" value="1"/>
</dbReference>
<reference evidence="11 12" key="1">
    <citation type="submission" date="2018-09" db="EMBL/GenBank/DDBJ databases">
        <title>Discovery and Ecogenomic Context for Candidatus Cryosericales, a Global Caldiserica Order Active in Thawing Permafrost.</title>
        <authorList>
            <person name="Martinez M.A."/>
            <person name="Woodcroft B.J."/>
            <person name="Ignacio Espinoza J.C."/>
            <person name="Zayed A."/>
            <person name="Singleton C.M."/>
            <person name="Boyd J."/>
            <person name="Li Y.-F."/>
            <person name="Purvine S."/>
            <person name="Maughan H."/>
            <person name="Hodgkins S.B."/>
            <person name="Anderson D."/>
            <person name="Sederholm M."/>
            <person name="Temperton B."/>
            <person name="Saleska S.R."/>
            <person name="Tyson G.W."/>
            <person name="Rich V.I."/>
        </authorList>
    </citation>
    <scope>NUCLEOTIDE SEQUENCE [LARGE SCALE GENOMIC DNA]</scope>
    <source>
        <strain evidence="11 12">SMC7</strain>
    </source>
</reference>
<comment type="subcellular location">
    <subcellularLocation>
        <location evidence="7">Cytoplasm</location>
    </subcellularLocation>
</comment>
<dbReference type="InterPro" id="IPR006162">
    <property type="entry name" value="Ppantetheine_attach_site"/>
</dbReference>
<comment type="pathway">
    <text evidence="7 9">Lipid metabolism; fatty acid biosynthesis.</text>
</comment>
<keyword evidence="5 7" id="KW-0443">Lipid metabolism</keyword>
<evidence type="ECO:0000313" key="11">
    <source>
        <dbReference type="EMBL" id="RIE06822.1"/>
    </source>
</evidence>
<organism evidence="11 12">
    <name type="scientific">Candidatus Cryosericum terrychapinii</name>
    <dbReference type="NCBI Taxonomy" id="2290919"/>
    <lineage>
        <taxon>Bacteria</taxon>
        <taxon>Pseudomonadati</taxon>
        <taxon>Caldisericota/Cryosericota group</taxon>
        <taxon>Candidatus Cryosericota</taxon>
        <taxon>Candidatus Cryosericia</taxon>
        <taxon>Candidatus Cryosericales</taxon>
        <taxon>Candidatus Cryosericaceae</taxon>
        <taxon>Candidatus Cryosericum</taxon>
    </lineage>
</organism>
<comment type="similarity">
    <text evidence="7">Belongs to the acyl carrier protein (ACP) family.</text>
</comment>
<dbReference type="PANTHER" id="PTHR20863">
    <property type="entry name" value="ACYL CARRIER PROTEIN"/>
    <property type="match status" value="1"/>
</dbReference>
<dbReference type="NCBIfam" id="TIGR00517">
    <property type="entry name" value="acyl_carrier"/>
    <property type="match status" value="1"/>
</dbReference>
<evidence type="ECO:0000256" key="5">
    <source>
        <dbReference type="ARBA" id="ARBA00023098"/>
    </source>
</evidence>
<evidence type="ECO:0000259" key="10">
    <source>
        <dbReference type="PROSITE" id="PS50075"/>
    </source>
</evidence>
<dbReference type="Gene3D" id="1.10.1200.10">
    <property type="entry name" value="ACP-like"/>
    <property type="match status" value="1"/>
</dbReference>
<accession>A0A398CVT4</accession>
<keyword evidence="6 7" id="KW-0275">Fatty acid biosynthesis</keyword>
<evidence type="ECO:0000256" key="4">
    <source>
        <dbReference type="ARBA" id="ARBA00022832"/>
    </source>
</evidence>
<dbReference type="NCBIfam" id="NF002150">
    <property type="entry name" value="PRK00982.1-4"/>
    <property type="match status" value="1"/>
</dbReference>
<evidence type="ECO:0000256" key="3">
    <source>
        <dbReference type="ARBA" id="ARBA00022553"/>
    </source>
</evidence>
<feature type="modified residue" description="O-(pantetheine 4'-phosphoryl)serine" evidence="7">
    <location>
        <position position="39"/>
    </location>
</feature>
<evidence type="ECO:0000256" key="9">
    <source>
        <dbReference type="RuleBase" id="RU003545"/>
    </source>
</evidence>
<dbReference type="NCBIfam" id="NF002148">
    <property type="entry name" value="PRK00982.1-2"/>
    <property type="match status" value="1"/>
</dbReference>
<dbReference type="AlphaFoldDB" id="A0A398CVT4"/>
<evidence type="ECO:0000256" key="7">
    <source>
        <dbReference type="HAMAP-Rule" id="MF_01217"/>
    </source>
</evidence>
<dbReference type="OrthoDB" id="9804551at2"/>
<comment type="caution">
    <text evidence="11">The sequence shown here is derived from an EMBL/GenBank/DDBJ whole genome shotgun (WGS) entry which is preliminary data.</text>
</comment>
<feature type="domain" description="Carrier" evidence="10">
    <location>
        <begin position="4"/>
        <end position="79"/>
    </location>
</feature>
<dbReference type="InterPro" id="IPR036736">
    <property type="entry name" value="ACP-like_sf"/>
</dbReference>
<evidence type="ECO:0000256" key="8">
    <source>
        <dbReference type="NCBIfam" id="TIGR00517"/>
    </source>
</evidence>
<protein>
    <recommendedName>
        <fullName evidence="7 8">Acyl carrier protein</fullName>
        <shortName evidence="7">ACP</shortName>
    </recommendedName>
</protein>
<dbReference type="GO" id="GO:0009245">
    <property type="term" value="P:lipid A biosynthetic process"/>
    <property type="evidence" value="ECO:0007669"/>
    <property type="project" value="TreeGrafter"/>
</dbReference>
<name>A0A398CVT4_9BACT</name>
<dbReference type="Pfam" id="PF00550">
    <property type="entry name" value="PP-binding"/>
    <property type="match status" value="1"/>
</dbReference>
<keyword evidence="3 7" id="KW-0597">Phosphoprotein</keyword>
<comment type="function">
    <text evidence="7 9">Carrier of the growing fatty acid chain in fatty acid biosynthesis.</text>
</comment>
<dbReference type="GO" id="GO:0005829">
    <property type="term" value="C:cytosol"/>
    <property type="evidence" value="ECO:0007669"/>
    <property type="project" value="TreeGrafter"/>
</dbReference>
<keyword evidence="7" id="KW-0963">Cytoplasm</keyword>
<keyword evidence="4 7" id="KW-0276">Fatty acid metabolism</keyword>
<keyword evidence="2 7" id="KW-0444">Lipid biosynthesis</keyword>
<comment type="PTM">
    <text evidence="7">4'-phosphopantetheine is transferred from CoA to a specific serine of apo-ACP by AcpS. This modification is essential for activity because fatty acids are bound in thioester linkage to the sulfhydryl of the prosthetic group.</text>
</comment>
<dbReference type="Proteomes" id="UP000266328">
    <property type="component" value="Unassembled WGS sequence"/>
</dbReference>
<dbReference type="PROSITE" id="PS00012">
    <property type="entry name" value="PHOSPHOPANTETHEINE"/>
    <property type="match status" value="1"/>
</dbReference>
<keyword evidence="12" id="KW-1185">Reference proteome</keyword>